<dbReference type="InterPro" id="IPR045886">
    <property type="entry name" value="ThiF/MoeB/HesA"/>
</dbReference>
<reference evidence="20 21" key="1">
    <citation type="submission" date="2023-03" db="EMBL/GenBank/DDBJ databases">
        <title>Genome insight into feeding habits of ladybird beetles.</title>
        <authorList>
            <person name="Li H.-S."/>
            <person name="Huang Y.-H."/>
            <person name="Pang H."/>
        </authorList>
    </citation>
    <scope>NUCLEOTIDE SEQUENCE [LARGE SCALE GENOMIC DNA]</scope>
    <source>
        <strain evidence="20">SYSU_2023b</strain>
        <tissue evidence="20">Whole body</tissue>
    </source>
</reference>
<evidence type="ECO:0000256" key="11">
    <source>
        <dbReference type="PIRNR" id="PIRNR039133"/>
    </source>
</evidence>
<comment type="subcellular location">
    <subcellularLocation>
        <location evidence="1">Nucleus</location>
    </subcellularLocation>
</comment>
<dbReference type="FunFam" id="3.50.50.80:FF:000002">
    <property type="entry name" value="SUMO-activating enzyme subunit 2"/>
    <property type="match status" value="1"/>
</dbReference>
<evidence type="ECO:0000256" key="1">
    <source>
        <dbReference type="ARBA" id="ARBA00004123"/>
    </source>
</evidence>
<feature type="compositionally biased region" description="Basic and acidic residues" evidence="16">
    <location>
        <begin position="547"/>
        <end position="563"/>
    </location>
</feature>
<dbReference type="PROSITE" id="PS51257">
    <property type="entry name" value="PROKAR_LIPOPROTEIN"/>
    <property type="match status" value="1"/>
</dbReference>
<proteinExistence type="inferred from homology"/>
<comment type="similarity">
    <text evidence="3 11">Belongs to the ubiquitin-activating E1 family.</text>
</comment>
<evidence type="ECO:0000256" key="6">
    <source>
        <dbReference type="ARBA" id="ARBA00022741"/>
    </source>
</evidence>
<protein>
    <recommendedName>
        <fullName evidence="11">SUMO-activating enzyme subunit</fullName>
    </recommendedName>
</protein>
<dbReference type="Pfam" id="PF14732">
    <property type="entry name" value="UAE_UbL"/>
    <property type="match status" value="1"/>
</dbReference>
<evidence type="ECO:0000256" key="5">
    <source>
        <dbReference type="ARBA" id="ARBA00022723"/>
    </source>
</evidence>
<evidence type="ECO:0000256" key="2">
    <source>
        <dbReference type="ARBA" id="ARBA00004718"/>
    </source>
</evidence>
<dbReference type="GO" id="GO:0046872">
    <property type="term" value="F:metal ion binding"/>
    <property type="evidence" value="ECO:0007669"/>
    <property type="project" value="UniProtKB-KW"/>
</dbReference>
<keyword evidence="9 11" id="KW-0067">ATP-binding</keyword>
<dbReference type="InterPro" id="IPR000594">
    <property type="entry name" value="ThiF_NAD_FAD-bd"/>
</dbReference>
<dbReference type="PROSITE" id="PS00865">
    <property type="entry name" value="UBIQUITIN_ACTIVAT_2"/>
    <property type="match status" value="1"/>
</dbReference>
<dbReference type="Gene3D" id="1.10.10.520">
    <property type="entry name" value="Ubiquitin activating enzymes (Uba3). Chain: B, domain 2"/>
    <property type="match status" value="1"/>
</dbReference>
<feature type="active site" description="Glycyl thioester intermediate" evidence="12 15">
    <location>
        <position position="176"/>
    </location>
</feature>
<keyword evidence="6 11" id="KW-0547">Nucleotide-binding</keyword>
<dbReference type="Proteomes" id="UP001431783">
    <property type="component" value="Unassembled WGS sequence"/>
</dbReference>
<accession>A0AAW1U932</accession>
<comment type="pathway">
    <text evidence="2 11">Protein modification; protein sumoylation.</text>
</comment>
<keyword evidence="8 11" id="KW-0862">Zinc</keyword>
<keyword evidence="21" id="KW-1185">Reference proteome</keyword>
<dbReference type="AlphaFoldDB" id="A0AAW1U932"/>
<feature type="binding site" evidence="13">
    <location>
        <begin position="59"/>
        <end position="62"/>
    </location>
    <ligand>
        <name>ATP</name>
        <dbReference type="ChEBI" id="CHEBI:30616"/>
    </ligand>
</feature>
<keyword evidence="5 11" id="KW-0479">Metal-binding</keyword>
<dbReference type="Pfam" id="PF00899">
    <property type="entry name" value="ThiF"/>
    <property type="match status" value="1"/>
</dbReference>
<sequence>MQLDRTPCVLGEEARSLVKEAKILVVGAGGIGCEVLKNLALSGFQDIEIIDLDTIDVSNLNRQFLFRKEHVGKPKAVVARETILGYNPDIKVKAYHDSITSQEYGVNFFKQFSLVLNALDNRAARNHVNRMCLAADIPLIESGTAGYSGQVELIKKGVTQCYECQPKPTQKTYPGCTIRNTPSEPVHCIVWAKHLFNQLFGEEDPDQDVSPDSEDPEAKTEDGHSMTDTGNVKRISTRQWAQEIDYNPTQLFNKFFFEDIEYLLKMENLWKSRKPPVPIKWEEATTDGEKTEVKDDDNIKNTDMKVWSINKCAQVFAKTVDVLKKELSGRNFLVWDKDDQPGMDFVTACANIRSHIFSIQMQSKFSTKSIAGSIIPAIATANAIVAGLVVLHAFRALQEQYERCSAVYLRRKSKFSKFVLAADNELQKANPVCYVCSPKPFVNVFVNTNTMTVKEFENEILKKQLNMIAPDVVLDGKFVVVISSEEGETQANDNKTLVEMSVVEGTVLKCDDFLQNYELQIAVNHYEAKEKDDPLFKVAVNPEDLKAKEDIKNGGANGKKEENHDEDSDDEPTIVENPPEDPQEGSSSKRRKLNPPEDSDDDLIVLDEIIE</sequence>
<feature type="domain" description="THIF-type NAD/FAD binding fold" evidence="17">
    <location>
        <begin position="10"/>
        <end position="403"/>
    </location>
</feature>
<feature type="binding site" evidence="13">
    <location>
        <begin position="27"/>
        <end position="32"/>
    </location>
    <ligand>
        <name>ATP</name>
        <dbReference type="ChEBI" id="CHEBI:30616"/>
    </ligand>
</feature>
<feature type="binding site" evidence="13">
    <location>
        <begin position="98"/>
        <end position="99"/>
    </location>
    <ligand>
        <name>ATP</name>
        <dbReference type="ChEBI" id="CHEBI:30616"/>
    </ligand>
</feature>
<dbReference type="Gene3D" id="3.50.50.80">
    <property type="entry name" value="Ubiquitin-activating enzyme E1, inactive adenylation domain, subdomain 1"/>
    <property type="match status" value="1"/>
</dbReference>
<evidence type="ECO:0000256" key="3">
    <source>
        <dbReference type="ARBA" id="ARBA00005673"/>
    </source>
</evidence>
<evidence type="ECO:0000256" key="7">
    <source>
        <dbReference type="ARBA" id="ARBA00022786"/>
    </source>
</evidence>
<keyword evidence="7 11" id="KW-0833">Ubl conjugation pathway</keyword>
<dbReference type="GO" id="GO:0016740">
    <property type="term" value="F:transferase activity"/>
    <property type="evidence" value="ECO:0007669"/>
    <property type="project" value="UniProtKB-KW"/>
</dbReference>
<feature type="domain" description="Ubiquitin/SUMO-activating enzyme ubiquitin-like" evidence="19">
    <location>
        <begin position="444"/>
        <end position="529"/>
    </location>
</feature>
<dbReference type="SUPFAM" id="SSF69572">
    <property type="entry name" value="Activating enzymes of the ubiquitin-like proteins"/>
    <property type="match status" value="1"/>
</dbReference>
<dbReference type="FunFam" id="3.40.50.720:FF:000618">
    <property type="entry name" value="SUMO-activating enzyme subunit 2"/>
    <property type="match status" value="1"/>
</dbReference>
<evidence type="ECO:0000313" key="21">
    <source>
        <dbReference type="Proteomes" id="UP001431783"/>
    </source>
</evidence>
<feature type="binding site" evidence="13">
    <location>
        <position position="75"/>
    </location>
    <ligand>
        <name>ATP</name>
        <dbReference type="ChEBI" id="CHEBI:30616"/>
    </ligand>
</feature>
<dbReference type="GO" id="GO:0016925">
    <property type="term" value="P:protein sumoylation"/>
    <property type="evidence" value="ECO:0007669"/>
    <property type="project" value="UniProtKB-UniRule"/>
</dbReference>
<feature type="compositionally biased region" description="Acidic residues" evidence="16">
    <location>
        <begin position="564"/>
        <end position="583"/>
    </location>
</feature>
<feature type="compositionally biased region" description="Basic and acidic residues" evidence="16">
    <location>
        <begin position="216"/>
        <end position="225"/>
    </location>
</feature>
<dbReference type="PANTHER" id="PTHR10953:SF5">
    <property type="entry name" value="SUMO-ACTIVATING ENZYME SUBUNIT 2"/>
    <property type="match status" value="1"/>
</dbReference>
<feature type="compositionally biased region" description="Acidic residues" evidence="16">
    <location>
        <begin position="202"/>
        <end position="215"/>
    </location>
</feature>
<dbReference type="GO" id="GO:0031510">
    <property type="term" value="C:SUMO activating enzyme complex"/>
    <property type="evidence" value="ECO:0007669"/>
    <property type="project" value="UniProtKB-UniRule"/>
</dbReference>
<dbReference type="InterPro" id="IPR033127">
    <property type="entry name" value="UBQ-activ_enz_E1_Cys_AS"/>
</dbReference>
<evidence type="ECO:0000256" key="9">
    <source>
        <dbReference type="ARBA" id="ARBA00022840"/>
    </source>
</evidence>
<feature type="domain" description="Ubiquitin-activating enzyme SCCH" evidence="18">
    <location>
        <begin position="290"/>
        <end position="368"/>
    </location>
</feature>
<evidence type="ECO:0000256" key="10">
    <source>
        <dbReference type="ARBA" id="ARBA00023242"/>
    </source>
</evidence>
<dbReference type="InterPro" id="IPR042449">
    <property type="entry name" value="Ub-E1_IAD_1"/>
</dbReference>
<evidence type="ECO:0000259" key="19">
    <source>
        <dbReference type="Pfam" id="PF14732"/>
    </source>
</evidence>
<evidence type="ECO:0000259" key="18">
    <source>
        <dbReference type="Pfam" id="PF10585"/>
    </source>
</evidence>
<evidence type="ECO:0000256" key="13">
    <source>
        <dbReference type="PIRSR" id="PIRSR039133-2"/>
    </source>
</evidence>
<evidence type="ECO:0000256" key="8">
    <source>
        <dbReference type="ARBA" id="ARBA00022833"/>
    </source>
</evidence>
<evidence type="ECO:0000256" key="12">
    <source>
        <dbReference type="PIRSR" id="PIRSR039133-1"/>
    </source>
</evidence>
<dbReference type="PANTHER" id="PTHR10953">
    <property type="entry name" value="UBIQUITIN-ACTIVATING ENZYME E1"/>
    <property type="match status" value="1"/>
</dbReference>
<dbReference type="GO" id="GO:0005737">
    <property type="term" value="C:cytoplasm"/>
    <property type="evidence" value="ECO:0007669"/>
    <property type="project" value="TreeGrafter"/>
</dbReference>
<evidence type="ECO:0000256" key="15">
    <source>
        <dbReference type="PROSITE-ProRule" id="PRU10132"/>
    </source>
</evidence>
<feature type="binding site" evidence="14">
    <location>
        <position position="436"/>
    </location>
    <ligand>
        <name>Zn(2+)</name>
        <dbReference type="ChEBI" id="CHEBI:29105"/>
    </ligand>
</feature>
<feature type="binding site" evidence="14">
    <location>
        <position position="161"/>
    </location>
    <ligand>
        <name>Zn(2+)</name>
        <dbReference type="ChEBI" id="CHEBI:29105"/>
    </ligand>
</feature>
<keyword evidence="10" id="KW-0539">Nucleus</keyword>
<name>A0AAW1U932_9CUCU</name>
<dbReference type="EMBL" id="JARQZJ010000038">
    <property type="protein sequence ID" value="KAK9876752.1"/>
    <property type="molecule type" value="Genomic_DNA"/>
</dbReference>
<dbReference type="GO" id="GO:0005524">
    <property type="term" value="F:ATP binding"/>
    <property type="evidence" value="ECO:0007669"/>
    <property type="project" value="UniProtKB-UniRule"/>
</dbReference>
<evidence type="ECO:0000256" key="14">
    <source>
        <dbReference type="PIRSR" id="PIRSR039133-3"/>
    </source>
</evidence>
<keyword evidence="4" id="KW-0808">Transferase</keyword>
<dbReference type="FunFam" id="3.10.290.20:FF:000008">
    <property type="entry name" value="SUMO-activating enzyme subunit"/>
    <property type="match status" value="1"/>
</dbReference>
<feature type="binding site" evidence="13">
    <location>
        <position position="51"/>
    </location>
    <ligand>
        <name>ATP</name>
        <dbReference type="ChEBI" id="CHEBI:30616"/>
    </ligand>
</feature>
<feature type="binding site" evidence="13">
    <location>
        <begin position="120"/>
        <end position="125"/>
    </location>
    <ligand>
        <name>ATP</name>
        <dbReference type="ChEBI" id="CHEBI:30616"/>
    </ligand>
</feature>
<organism evidence="20 21">
    <name type="scientific">Henosepilachna vigintioctopunctata</name>
    <dbReference type="NCBI Taxonomy" id="420089"/>
    <lineage>
        <taxon>Eukaryota</taxon>
        <taxon>Metazoa</taxon>
        <taxon>Ecdysozoa</taxon>
        <taxon>Arthropoda</taxon>
        <taxon>Hexapoda</taxon>
        <taxon>Insecta</taxon>
        <taxon>Pterygota</taxon>
        <taxon>Neoptera</taxon>
        <taxon>Endopterygota</taxon>
        <taxon>Coleoptera</taxon>
        <taxon>Polyphaga</taxon>
        <taxon>Cucujiformia</taxon>
        <taxon>Coccinelloidea</taxon>
        <taxon>Coccinellidae</taxon>
        <taxon>Epilachninae</taxon>
        <taxon>Epilachnini</taxon>
        <taxon>Henosepilachna</taxon>
    </lineage>
</organism>
<dbReference type="Gene3D" id="3.10.290.20">
    <property type="entry name" value="Ubiquitin-like 2 activating enzyme e1b. Chain: B, domain 3"/>
    <property type="match status" value="1"/>
</dbReference>
<dbReference type="InterPro" id="IPR023318">
    <property type="entry name" value="Ub_act_enz_dom_a_sf"/>
</dbReference>
<evidence type="ECO:0000313" key="20">
    <source>
        <dbReference type="EMBL" id="KAK9876752.1"/>
    </source>
</evidence>
<feature type="compositionally biased region" description="Acidic residues" evidence="16">
    <location>
        <begin position="597"/>
        <end position="611"/>
    </location>
</feature>
<comment type="subunit">
    <text evidence="11">Heterodimer.</text>
</comment>
<comment type="caution">
    <text evidence="20">The sequence shown here is derived from an EMBL/GenBank/DDBJ whole genome shotgun (WGS) entry which is preliminary data.</text>
</comment>
<dbReference type="PIRSF" id="PIRSF039133">
    <property type="entry name" value="SUMO_E1B"/>
    <property type="match status" value="1"/>
</dbReference>
<dbReference type="GO" id="GO:0019948">
    <property type="term" value="F:SUMO activating enzyme activity"/>
    <property type="evidence" value="ECO:0007669"/>
    <property type="project" value="UniProtKB-UniRule"/>
</dbReference>
<feature type="binding site" evidence="14">
    <location>
        <position position="433"/>
    </location>
    <ligand>
        <name>Zn(2+)</name>
        <dbReference type="ChEBI" id="CHEBI:29105"/>
    </ligand>
</feature>
<feature type="binding site" evidence="14">
    <location>
        <position position="164"/>
    </location>
    <ligand>
        <name>Zn(2+)</name>
        <dbReference type="ChEBI" id="CHEBI:29105"/>
    </ligand>
</feature>
<feature type="region of interest" description="Disordered" evidence="16">
    <location>
        <begin position="202"/>
        <end position="231"/>
    </location>
</feature>
<dbReference type="InterPro" id="IPR028077">
    <property type="entry name" value="UAE_UbL_dom"/>
</dbReference>
<feature type="region of interest" description="Disordered" evidence="16">
    <location>
        <begin position="547"/>
        <end position="611"/>
    </location>
</feature>
<evidence type="ECO:0000256" key="16">
    <source>
        <dbReference type="SAM" id="MobiDB-lite"/>
    </source>
</evidence>
<dbReference type="InterPro" id="IPR019572">
    <property type="entry name" value="UBA_E1_SCCH"/>
</dbReference>
<dbReference type="Pfam" id="PF10585">
    <property type="entry name" value="UBA_E1_SCCH"/>
    <property type="match status" value="1"/>
</dbReference>
<dbReference type="InterPro" id="IPR035985">
    <property type="entry name" value="Ubiquitin-activating_enz"/>
</dbReference>
<dbReference type="InterPro" id="IPR030661">
    <property type="entry name" value="Uba2"/>
</dbReference>
<evidence type="ECO:0000259" key="17">
    <source>
        <dbReference type="Pfam" id="PF00899"/>
    </source>
</evidence>
<gene>
    <name evidence="20" type="ORF">WA026_014990</name>
</gene>
<evidence type="ECO:0000256" key="4">
    <source>
        <dbReference type="ARBA" id="ARBA00022679"/>
    </source>
</evidence>